<dbReference type="PANTHER" id="PTHR42792:SF2">
    <property type="entry name" value="FLAGELLIN"/>
    <property type="match status" value="1"/>
</dbReference>
<keyword evidence="6" id="KW-0966">Cell projection</keyword>
<keyword evidence="6" id="KW-0282">Flagellum</keyword>
<dbReference type="PANTHER" id="PTHR42792">
    <property type="entry name" value="FLAGELLIN"/>
    <property type="match status" value="1"/>
</dbReference>
<comment type="similarity">
    <text evidence="1 3">Belongs to the bacterial flagellin family.</text>
</comment>
<dbReference type="Pfam" id="PF00700">
    <property type="entry name" value="Flagellin_C"/>
    <property type="match status" value="1"/>
</dbReference>
<evidence type="ECO:0000259" key="5">
    <source>
        <dbReference type="Pfam" id="PF00700"/>
    </source>
</evidence>
<evidence type="ECO:0000256" key="3">
    <source>
        <dbReference type="RuleBase" id="RU362073"/>
    </source>
</evidence>
<feature type="domain" description="Flagellin N-terminal" evidence="4">
    <location>
        <begin position="5"/>
        <end position="140"/>
    </location>
</feature>
<dbReference type="AlphaFoldDB" id="A0A0H2MCM0"/>
<dbReference type="GO" id="GO:0005576">
    <property type="term" value="C:extracellular region"/>
    <property type="evidence" value="ECO:0007669"/>
    <property type="project" value="UniProtKB-SubCell"/>
</dbReference>
<feature type="domain" description="Flagellin C-terminal" evidence="5">
    <location>
        <begin position="186"/>
        <end position="269"/>
    </location>
</feature>
<dbReference type="GO" id="GO:0009288">
    <property type="term" value="C:bacterial-type flagellum"/>
    <property type="evidence" value="ECO:0007669"/>
    <property type="project" value="UniProtKB-SubCell"/>
</dbReference>
<comment type="function">
    <text evidence="3">Flagellin is the subunit protein which polymerizes to form the filaments of bacterial flagella.</text>
</comment>
<dbReference type="InterPro" id="IPR001029">
    <property type="entry name" value="Flagellin_N"/>
</dbReference>
<proteinExistence type="inferred from homology"/>
<evidence type="ECO:0000313" key="7">
    <source>
        <dbReference type="Proteomes" id="UP000035444"/>
    </source>
</evidence>
<evidence type="ECO:0000313" key="6">
    <source>
        <dbReference type="EMBL" id="KLN60324.1"/>
    </source>
</evidence>
<keyword evidence="3" id="KW-0964">Secreted</keyword>
<dbReference type="Pfam" id="PF00669">
    <property type="entry name" value="Flagellin_N"/>
    <property type="match status" value="1"/>
</dbReference>
<gene>
    <name evidence="6" type="ORF">WH96_14235</name>
</gene>
<dbReference type="EMBL" id="LAQL01000008">
    <property type="protein sequence ID" value="KLN60324.1"/>
    <property type="molecule type" value="Genomic_DNA"/>
</dbReference>
<dbReference type="InterPro" id="IPR001492">
    <property type="entry name" value="Flagellin"/>
</dbReference>
<dbReference type="InterPro" id="IPR042187">
    <property type="entry name" value="Flagellin_C_sub2"/>
</dbReference>
<keyword evidence="7" id="KW-1185">Reference proteome</keyword>
<evidence type="ECO:0000256" key="2">
    <source>
        <dbReference type="ARBA" id="ARBA00023143"/>
    </source>
</evidence>
<dbReference type="PRINTS" id="PR00207">
    <property type="entry name" value="FLAGELLIN"/>
</dbReference>
<keyword evidence="2 3" id="KW-0975">Bacterial flagellum</keyword>
<dbReference type="STRING" id="1489064.WH96_14235"/>
<comment type="subcellular location">
    <subcellularLocation>
        <location evidence="3">Secreted</location>
    </subcellularLocation>
    <subcellularLocation>
        <location evidence="3">Bacterial flagellum</location>
    </subcellularLocation>
</comment>
<reference evidence="6 7" key="1">
    <citation type="submission" date="2015-03" db="EMBL/GenBank/DDBJ databases">
        <title>Genome Sequence of Kiloniella spongiae MEBiC09566, isolated from a marine sponge.</title>
        <authorList>
            <person name="Shao Z."/>
            <person name="Wang L."/>
            <person name="Li X."/>
        </authorList>
    </citation>
    <scope>NUCLEOTIDE SEQUENCE [LARGE SCALE GENOMIC DNA]</scope>
    <source>
        <strain evidence="6 7">MEBiC09566</strain>
    </source>
</reference>
<accession>A0A0H2MCM0</accession>
<dbReference type="Proteomes" id="UP000035444">
    <property type="component" value="Unassembled WGS sequence"/>
</dbReference>
<sequence length="270" mass="27402">MPVVGTNTAANSAIRFLNNNANAASTSVSKLASGSRIVRASDDAAGLAISTKLTGDVTALKQAATNASQAASILQVADGGLARVSDVLQRMKALASQSLSGSVTNTERAYIDAEFQALDDEIAGIETTTTFNGDALIDGSFNENFFVGLGAAGVVNNIAADLSTVDVAVVGGDVTSAGNAGTAFTAVTARINTIATGRATVGALISRFETRGQQVATSIENIEAANSKLKDVDLAAEQSKLVTANVLTQAAVSALSQANQIPQTLLRVLQ</sequence>
<dbReference type="GO" id="GO:0005198">
    <property type="term" value="F:structural molecule activity"/>
    <property type="evidence" value="ECO:0007669"/>
    <property type="project" value="UniProtKB-UniRule"/>
</dbReference>
<dbReference type="Gene3D" id="1.20.1330.10">
    <property type="entry name" value="f41 fragment of flagellin, N-terminal domain"/>
    <property type="match status" value="2"/>
</dbReference>
<dbReference type="Gene3D" id="3.30.70.2120">
    <property type="match status" value="1"/>
</dbReference>
<evidence type="ECO:0000256" key="1">
    <source>
        <dbReference type="ARBA" id="ARBA00005709"/>
    </source>
</evidence>
<keyword evidence="6" id="KW-0969">Cilium</keyword>
<dbReference type="OrthoDB" id="9796789at2"/>
<name>A0A0H2MCM0_9PROT</name>
<dbReference type="SUPFAM" id="SSF64518">
    <property type="entry name" value="Phase 1 flagellin"/>
    <property type="match status" value="1"/>
</dbReference>
<dbReference type="Gene3D" id="6.10.10.10">
    <property type="entry name" value="Flagellar export chaperone, C-terminal domain"/>
    <property type="match status" value="1"/>
</dbReference>
<evidence type="ECO:0000259" key="4">
    <source>
        <dbReference type="Pfam" id="PF00669"/>
    </source>
</evidence>
<comment type="caution">
    <text evidence="6">The sequence shown here is derived from an EMBL/GenBank/DDBJ whole genome shotgun (WGS) entry which is preliminary data.</text>
</comment>
<dbReference type="InterPro" id="IPR046358">
    <property type="entry name" value="Flagellin_C"/>
</dbReference>
<dbReference type="RefSeq" id="WP_047764853.1">
    <property type="nucleotide sequence ID" value="NZ_LAQL01000008.1"/>
</dbReference>
<organism evidence="6 7">
    <name type="scientific">Kiloniella spongiae</name>
    <dbReference type="NCBI Taxonomy" id="1489064"/>
    <lineage>
        <taxon>Bacteria</taxon>
        <taxon>Pseudomonadati</taxon>
        <taxon>Pseudomonadota</taxon>
        <taxon>Alphaproteobacteria</taxon>
        <taxon>Rhodospirillales</taxon>
        <taxon>Kiloniellaceae</taxon>
        <taxon>Kiloniella</taxon>
    </lineage>
</organism>
<protein>
    <recommendedName>
        <fullName evidence="3">Flagellin</fullName>
    </recommendedName>
</protein>